<keyword evidence="5" id="KW-1185">Reference proteome</keyword>
<dbReference type="RefSeq" id="WP_145210775.1">
    <property type="nucleotide sequence ID" value="NZ_CP036432.1"/>
</dbReference>
<dbReference type="CDD" id="cd07012">
    <property type="entry name" value="PBP2_Bug_TTT"/>
    <property type="match status" value="1"/>
</dbReference>
<reference evidence="4 5" key="1">
    <citation type="submission" date="2019-02" db="EMBL/GenBank/DDBJ databases">
        <title>Deep-cultivation of Planctomycetes and their phenomic and genomic characterization uncovers novel biology.</title>
        <authorList>
            <person name="Wiegand S."/>
            <person name="Jogler M."/>
            <person name="Boedeker C."/>
            <person name="Pinto D."/>
            <person name="Vollmers J."/>
            <person name="Rivas-Marin E."/>
            <person name="Kohn T."/>
            <person name="Peeters S.H."/>
            <person name="Heuer A."/>
            <person name="Rast P."/>
            <person name="Oberbeckmann S."/>
            <person name="Bunk B."/>
            <person name="Jeske O."/>
            <person name="Meyerdierks A."/>
            <person name="Storesund J.E."/>
            <person name="Kallscheuer N."/>
            <person name="Luecker S."/>
            <person name="Lage O.M."/>
            <person name="Pohl T."/>
            <person name="Merkel B.J."/>
            <person name="Hornburger P."/>
            <person name="Mueller R.-W."/>
            <person name="Bruemmer F."/>
            <person name="Labrenz M."/>
            <person name="Spormann A.M."/>
            <person name="Op den Camp H."/>
            <person name="Overmann J."/>
            <person name="Amann R."/>
            <person name="Jetten M.S.M."/>
            <person name="Mascher T."/>
            <person name="Medema M.H."/>
            <person name="Devos D.P."/>
            <person name="Kaster A.-K."/>
            <person name="Ovreas L."/>
            <person name="Rohde M."/>
            <person name="Galperin M.Y."/>
            <person name="Jogler C."/>
        </authorList>
    </citation>
    <scope>NUCLEOTIDE SEQUENCE [LARGE SCALE GENOMIC DNA]</scope>
    <source>
        <strain evidence="4 5">TBK1r</strain>
    </source>
</reference>
<name>A0ABX5XPI8_9BACT</name>
<organism evidence="4 5">
    <name type="scientific">Stieleria magnilauensis</name>
    <dbReference type="NCBI Taxonomy" id="2527963"/>
    <lineage>
        <taxon>Bacteria</taxon>
        <taxon>Pseudomonadati</taxon>
        <taxon>Planctomycetota</taxon>
        <taxon>Planctomycetia</taxon>
        <taxon>Pirellulales</taxon>
        <taxon>Pirellulaceae</taxon>
        <taxon>Stieleria</taxon>
    </lineage>
</organism>
<feature type="transmembrane region" description="Helical" evidence="2">
    <location>
        <begin position="329"/>
        <end position="349"/>
    </location>
</feature>
<evidence type="ECO:0000256" key="2">
    <source>
        <dbReference type="SAM" id="Phobius"/>
    </source>
</evidence>
<dbReference type="Gene3D" id="3.40.190.10">
    <property type="entry name" value="Periplasmic binding protein-like II"/>
    <property type="match status" value="1"/>
</dbReference>
<feature type="transmembrane region" description="Helical" evidence="2">
    <location>
        <begin position="390"/>
        <end position="407"/>
    </location>
</feature>
<dbReference type="PROSITE" id="PS51257">
    <property type="entry name" value="PROKAR_LIPOPROTEIN"/>
    <property type="match status" value="1"/>
</dbReference>
<accession>A0ABX5XPI8</accession>
<dbReference type="EMBL" id="CP036432">
    <property type="protein sequence ID" value="QDV83652.1"/>
    <property type="molecule type" value="Genomic_DNA"/>
</dbReference>
<dbReference type="PANTHER" id="PTHR42928:SF5">
    <property type="entry name" value="BLR1237 PROTEIN"/>
    <property type="match status" value="1"/>
</dbReference>
<dbReference type="PANTHER" id="PTHR42928">
    <property type="entry name" value="TRICARBOXYLATE-BINDING PROTEIN"/>
    <property type="match status" value="1"/>
</dbReference>
<gene>
    <name evidence="4" type="ORF">TBK1r_25940</name>
</gene>
<evidence type="ECO:0000259" key="3">
    <source>
        <dbReference type="Pfam" id="PF07331"/>
    </source>
</evidence>
<dbReference type="InterPro" id="IPR042100">
    <property type="entry name" value="Bug_dom1"/>
</dbReference>
<evidence type="ECO:0000313" key="5">
    <source>
        <dbReference type="Proteomes" id="UP000318081"/>
    </source>
</evidence>
<feature type="domain" description="DUF1468" evidence="3">
    <location>
        <begin position="320"/>
        <end position="438"/>
    </location>
</feature>
<proteinExistence type="inferred from homology"/>
<keyword evidence="2" id="KW-0812">Transmembrane</keyword>
<sequence>MKFICPIVWLVACLAAVGCNRREEWPFRPVTLICPWSAGGGTDRVSRQVAVQLESELGVPVNVVNATGGGGVTGHTRGATASADGYTVTMATVELNMLHWRSLCPITPDRFEPLAMINQDSAAIFVSADSPWHSLRDLDAKLRQSTESLRASGTAAGGIWHLALLGWLDRSDLPSESVTWVSINGAAPSLQEMMAGGLEIVCCSIPEARGLIDAGEIRCLGVMSRERSPAAPEVATFAEQGIDWSIGAWRGLLFPKGVPEDRVTKMREAVLNVANSNEFRQFMAASGFQVAVADGDQFEAFLTQTDADFGEILNQPHMKQTQSSAIGPYFLPSILAALGIVIGAFGWGVSRSTLNEEANTAAAENLAIDYHALLRFAAAVGLFIVLCESLGYVISAGAMLLAMLLMLRVGWRLAVAVTVVTIPSLYHVFAVVLGVPLPWGWLGW</sequence>
<evidence type="ECO:0000256" key="1">
    <source>
        <dbReference type="ARBA" id="ARBA00006987"/>
    </source>
</evidence>
<evidence type="ECO:0000313" key="4">
    <source>
        <dbReference type="EMBL" id="QDV83652.1"/>
    </source>
</evidence>
<comment type="similarity">
    <text evidence="1">Belongs to the UPF0065 (bug) family.</text>
</comment>
<dbReference type="Proteomes" id="UP000318081">
    <property type="component" value="Chromosome"/>
</dbReference>
<dbReference type="Pfam" id="PF03401">
    <property type="entry name" value="TctC"/>
    <property type="match status" value="1"/>
</dbReference>
<feature type="transmembrane region" description="Helical" evidence="2">
    <location>
        <begin position="414"/>
        <end position="439"/>
    </location>
</feature>
<dbReference type="Pfam" id="PF07331">
    <property type="entry name" value="TctB"/>
    <property type="match status" value="1"/>
</dbReference>
<keyword evidence="4" id="KW-0675">Receptor</keyword>
<dbReference type="InterPro" id="IPR005064">
    <property type="entry name" value="BUG"/>
</dbReference>
<dbReference type="InterPro" id="IPR009936">
    <property type="entry name" value="DUF1468"/>
</dbReference>
<keyword evidence="2" id="KW-1133">Transmembrane helix</keyword>
<protein>
    <submittedName>
        <fullName evidence="4">Tripartite tricarboxylate transporter family receptor</fullName>
    </submittedName>
</protein>
<dbReference type="SUPFAM" id="SSF53850">
    <property type="entry name" value="Periplasmic binding protein-like II"/>
    <property type="match status" value="1"/>
</dbReference>
<dbReference type="Gene3D" id="3.40.190.150">
    <property type="entry name" value="Bordetella uptake gene, domain 1"/>
    <property type="match status" value="1"/>
</dbReference>
<keyword evidence="2" id="KW-0472">Membrane</keyword>